<feature type="region of interest" description="Disordered" evidence="6">
    <location>
        <begin position="350"/>
        <end position="380"/>
    </location>
</feature>
<dbReference type="PROSITE" id="PS51230">
    <property type="entry name" value="EB1_C"/>
    <property type="match status" value="1"/>
</dbReference>
<dbReference type="InterPro" id="IPR027328">
    <property type="entry name" value="MAPRE"/>
</dbReference>
<feature type="compositionally biased region" description="Polar residues" evidence="6">
    <location>
        <begin position="258"/>
        <end position="267"/>
    </location>
</feature>
<dbReference type="GO" id="GO:0008017">
    <property type="term" value="F:microtubule binding"/>
    <property type="evidence" value="ECO:0007669"/>
    <property type="project" value="InterPro"/>
</dbReference>
<feature type="region of interest" description="Disordered" evidence="6">
    <location>
        <begin position="240"/>
        <end position="278"/>
    </location>
</feature>
<dbReference type="InterPro" id="IPR004953">
    <property type="entry name" value="EB1_C"/>
</dbReference>
<keyword evidence="2" id="KW-0963">Cytoplasm</keyword>
<dbReference type="Gene3D" id="1.20.5.1430">
    <property type="match status" value="1"/>
</dbReference>
<evidence type="ECO:0000256" key="4">
    <source>
        <dbReference type="ARBA" id="ARBA00023212"/>
    </source>
</evidence>
<evidence type="ECO:0000313" key="9">
    <source>
        <dbReference type="Proteomes" id="UP000279259"/>
    </source>
</evidence>
<dbReference type="AlphaFoldDB" id="A0A427YS16"/>
<proteinExistence type="predicted"/>
<evidence type="ECO:0000256" key="2">
    <source>
        <dbReference type="ARBA" id="ARBA00022490"/>
    </source>
</evidence>
<dbReference type="PANTHER" id="PTHR10623">
    <property type="entry name" value="MICROTUBULE-ASSOCIATED PROTEIN RP/EB FAMILY MEMBER"/>
    <property type="match status" value="1"/>
</dbReference>
<evidence type="ECO:0000259" key="7">
    <source>
        <dbReference type="PROSITE" id="PS51230"/>
    </source>
</evidence>
<comment type="subcellular location">
    <subcellularLocation>
        <location evidence="1">Cytoplasm</location>
        <location evidence="1">Cytoskeleton</location>
    </subcellularLocation>
</comment>
<dbReference type="EMBL" id="RSCD01000003">
    <property type="protein sequence ID" value="RSH93849.1"/>
    <property type="molecule type" value="Genomic_DNA"/>
</dbReference>
<dbReference type="GO" id="GO:0005874">
    <property type="term" value="C:microtubule"/>
    <property type="evidence" value="ECO:0007669"/>
    <property type="project" value="UniProtKB-KW"/>
</dbReference>
<comment type="caution">
    <text evidence="8">The sequence shown here is derived from an EMBL/GenBank/DDBJ whole genome shotgun (WGS) entry which is preliminary data.</text>
</comment>
<dbReference type="STRING" id="1890683.A0A427YS16"/>
<keyword evidence="4" id="KW-0206">Cytoskeleton</keyword>
<dbReference type="SUPFAM" id="SSF47576">
    <property type="entry name" value="Calponin-homology domain, CH-domain"/>
    <property type="match status" value="1"/>
</dbReference>
<gene>
    <name evidence="8" type="ORF">EHS25_006498</name>
</gene>
<dbReference type="OrthoDB" id="2119228at2759"/>
<name>A0A427YS16_9TREE</name>
<sequence length="380" mass="41174">MHEYSHSSRVQLSSVVSPLTSPTCPYTWANTALMECSLRSPRRAASVDQRLAAPHDDHQGGAMRDGCGVLPGAWGVSTEQLSEAGATLASTYLAHHILGVVVCSSIASADYPSQIMDSIFGNIPVNRVRFNAKQEYEYLENFKILQKCFNQNKIDKASVVLHFVFLVAPIPVDKLIKWVSSLVHPSTGSSIPCPATGPATGPSIPSPTGVQDAGQPRVPPVDEEVLGRAQPWCGIRRGRAIRRPRSRLRPSTSRAPSGTSARGTTRTPLGGAGGAPRAVSAASSAQLQQLTAQVAEMQAMCESVEKERDFYFDKLRNVEVIVQGRLSTEGLPDTERDVLAKIQEILYSTTEGFEMPENDGEMLDEGEPQDELVEGEEETF</sequence>
<evidence type="ECO:0000256" key="3">
    <source>
        <dbReference type="ARBA" id="ARBA00022701"/>
    </source>
</evidence>
<keyword evidence="3 5" id="KW-0493">Microtubule</keyword>
<dbReference type="InterPro" id="IPR036872">
    <property type="entry name" value="CH_dom_sf"/>
</dbReference>
<accession>A0A427YS16</accession>
<reference evidence="8 9" key="1">
    <citation type="submission" date="2018-11" db="EMBL/GenBank/DDBJ databases">
        <title>Genome sequence of Saitozyma podzolica DSM 27192.</title>
        <authorList>
            <person name="Aliyu H."/>
            <person name="Gorte O."/>
            <person name="Ochsenreither K."/>
        </authorList>
    </citation>
    <scope>NUCLEOTIDE SEQUENCE [LARGE SCALE GENOMIC DNA]</scope>
    <source>
        <strain evidence="8 9">DSM 27192</strain>
    </source>
</reference>
<feature type="region of interest" description="Disordered" evidence="6">
    <location>
        <begin position="193"/>
        <end position="223"/>
    </location>
</feature>
<dbReference type="SUPFAM" id="SSF140612">
    <property type="entry name" value="EB1 dimerisation domain-like"/>
    <property type="match status" value="1"/>
</dbReference>
<dbReference type="InterPro" id="IPR036133">
    <property type="entry name" value="EB1_C_sf"/>
</dbReference>
<dbReference type="Pfam" id="PF03271">
    <property type="entry name" value="EB1"/>
    <property type="match status" value="1"/>
</dbReference>
<dbReference type="Gene3D" id="1.10.418.10">
    <property type="entry name" value="Calponin-like domain"/>
    <property type="match status" value="1"/>
</dbReference>
<organism evidence="8 9">
    <name type="scientific">Saitozyma podzolica</name>
    <dbReference type="NCBI Taxonomy" id="1890683"/>
    <lineage>
        <taxon>Eukaryota</taxon>
        <taxon>Fungi</taxon>
        <taxon>Dikarya</taxon>
        <taxon>Basidiomycota</taxon>
        <taxon>Agaricomycotina</taxon>
        <taxon>Tremellomycetes</taxon>
        <taxon>Tremellales</taxon>
        <taxon>Trimorphomycetaceae</taxon>
        <taxon>Saitozyma</taxon>
    </lineage>
</organism>
<evidence type="ECO:0000256" key="6">
    <source>
        <dbReference type="SAM" id="MobiDB-lite"/>
    </source>
</evidence>
<protein>
    <recommendedName>
        <fullName evidence="7">EB1 C-terminal domain-containing protein</fullName>
    </recommendedName>
</protein>
<keyword evidence="9" id="KW-1185">Reference proteome</keyword>
<evidence type="ECO:0000313" key="8">
    <source>
        <dbReference type="EMBL" id="RSH93849.1"/>
    </source>
</evidence>
<evidence type="ECO:0000256" key="5">
    <source>
        <dbReference type="PROSITE-ProRule" id="PRU00576"/>
    </source>
</evidence>
<evidence type="ECO:0000256" key="1">
    <source>
        <dbReference type="ARBA" id="ARBA00004245"/>
    </source>
</evidence>
<dbReference type="Proteomes" id="UP000279259">
    <property type="component" value="Unassembled WGS sequence"/>
</dbReference>
<feature type="compositionally biased region" description="Acidic residues" evidence="6">
    <location>
        <begin position="354"/>
        <end position="380"/>
    </location>
</feature>
<feature type="domain" description="EB1 C-terminal" evidence="7">
    <location>
        <begin position="279"/>
        <end position="355"/>
    </location>
</feature>